<feature type="domain" description="Proteasome activator Blm10 middle HEAT repeats region" evidence="1">
    <location>
        <begin position="490"/>
        <end position="579"/>
    </location>
</feature>
<dbReference type="EMBL" id="UYRT01080640">
    <property type="protein sequence ID" value="VDN23117.1"/>
    <property type="molecule type" value="Genomic_DNA"/>
</dbReference>
<dbReference type="OrthoDB" id="17907at2759"/>
<protein>
    <submittedName>
        <fullName evidence="4">BLM10_mid domain-containing protein</fullName>
    </submittedName>
</protein>
<organism evidence="4">
    <name type="scientific">Gongylonema pulchrum</name>
    <dbReference type="NCBI Taxonomy" id="637853"/>
    <lineage>
        <taxon>Eukaryota</taxon>
        <taxon>Metazoa</taxon>
        <taxon>Ecdysozoa</taxon>
        <taxon>Nematoda</taxon>
        <taxon>Chromadorea</taxon>
        <taxon>Rhabditida</taxon>
        <taxon>Spirurina</taxon>
        <taxon>Spiruromorpha</taxon>
        <taxon>Spiruroidea</taxon>
        <taxon>Gongylonematidae</taxon>
        <taxon>Gongylonema</taxon>
    </lineage>
</organism>
<evidence type="ECO:0000313" key="2">
    <source>
        <dbReference type="EMBL" id="VDN23117.1"/>
    </source>
</evidence>
<dbReference type="PANTHER" id="PTHR32170">
    <property type="entry name" value="PROTEASOME ACTIVATOR COMPLEX SUBUNIT 4"/>
    <property type="match status" value="1"/>
</dbReference>
<reference evidence="2 3" key="2">
    <citation type="submission" date="2018-11" db="EMBL/GenBank/DDBJ databases">
        <authorList>
            <consortium name="Pathogen Informatics"/>
        </authorList>
    </citation>
    <scope>NUCLEOTIDE SEQUENCE [LARGE SCALE GENOMIC DNA]</scope>
</reference>
<dbReference type="Pfam" id="PF16507">
    <property type="entry name" value="HEAT_PSME4_mid"/>
    <property type="match status" value="2"/>
</dbReference>
<dbReference type="GO" id="GO:0005634">
    <property type="term" value="C:nucleus"/>
    <property type="evidence" value="ECO:0007669"/>
    <property type="project" value="TreeGrafter"/>
</dbReference>
<sequence length="639" mass="73105">MTSCDCDSSDCSNSVAGLSDLDMELVECNGDNLLCEAALCQADFAVSEAAMEVDEEEINIGSPWQKEIWQLKHLPYYDEVRKEADDHFRYHFIQSLTIAFRYIALYSRRFTKTDHIGLVKLTYACMTMKGVDFRIVKICASAVTNLLYRKELLSRDDIQLDWKPLHDVYVEVCYKNLEEDGLLLLPEGMKAALEQVIMHCRTYFSLSATREILDEFSQVRPYICPWNDSICRAMGLLNLFLPTCLEQHVHKEYGAQLWFDEIWHWFTAVEANSAYESKLESLLARLARECPGLIEWEDKYDLIITRILRALNLEIGQGFERVSIGTMTSFNLDYAALWLAYMLGGPENGVKYLRPVLLRMVYYGFWLDSIQCWIQNHLTRLFRSLESYMHPSNYGHHSASVLNFLMKLVNAVSGRLHRERYEKPSCHPQVSFCRVHAVNVPSWASQCGKFWDSIVCGNTYRRPVLFFSYFHMFDGKEIGCDVIPYTVLTQVPAHLRLTDAQLDEFVESVLPCAQLALFAKFKSEFAPAIMRGLSQIAPRIVVPAVLELVYPALQTVVEPHRLVQSVNALIAVCVALVRDDSNLGSRKRAPLRAMEEFSDKPYRSHAISLLNSLLPGLDANDISKMLLTFQVCAFPTPFS</sequence>
<name>A0A183DYQ9_9BILA</name>
<keyword evidence="3" id="KW-1185">Reference proteome</keyword>
<gene>
    <name evidence="2" type="ORF">GPUH_LOCUS13850</name>
</gene>
<evidence type="ECO:0000313" key="3">
    <source>
        <dbReference type="Proteomes" id="UP000271098"/>
    </source>
</evidence>
<dbReference type="PANTHER" id="PTHR32170:SF3">
    <property type="entry name" value="PROTEASOME ACTIVATOR COMPLEX SUBUNIT 4"/>
    <property type="match status" value="1"/>
</dbReference>
<dbReference type="WBParaSite" id="GPUH_0001386501-mRNA-1">
    <property type="protein sequence ID" value="GPUH_0001386501-mRNA-1"/>
    <property type="gene ID" value="GPUH_0001386501"/>
</dbReference>
<evidence type="ECO:0000313" key="4">
    <source>
        <dbReference type="WBParaSite" id="GPUH_0001386501-mRNA-1"/>
    </source>
</evidence>
<reference evidence="4" key="1">
    <citation type="submission" date="2016-06" db="UniProtKB">
        <authorList>
            <consortium name="WormBaseParasite"/>
        </authorList>
    </citation>
    <scope>IDENTIFICATION</scope>
</reference>
<evidence type="ECO:0000259" key="1">
    <source>
        <dbReference type="Pfam" id="PF16507"/>
    </source>
</evidence>
<dbReference type="GO" id="GO:0016504">
    <property type="term" value="F:peptidase activator activity"/>
    <property type="evidence" value="ECO:0007669"/>
    <property type="project" value="InterPro"/>
</dbReference>
<dbReference type="AlphaFoldDB" id="A0A183DYQ9"/>
<dbReference type="GO" id="GO:0005829">
    <property type="term" value="C:cytosol"/>
    <property type="evidence" value="ECO:0007669"/>
    <property type="project" value="TreeGrafter"/>
</dbReference>
<proteinExistence type="predicted"/>
<dbReference type="Proteomes" id="UP000271098">
    <property type="component" value="Unassembled WGS sequence"/>
</dbReference>
<feature type="domain" description="Proteasome activator Blm10 middle HEAT repeats region" evidence="1">
    <location>
        <begin position="378"/>
        <end position="427"/>
    </location>
</feature>
<dbReference type="InterPro" id="IPR032430">
    <property type="entry name" value="Blm10_mid"/>
</dbReference>
<dbReference type="GO" id="GO:0070628">
    <property type="term" value="F:proteasome binding"/>
    <property type="evidence" value="ECO:0007669"/>
    <property type="project" value="InterPro"/>
</dbReference>
<accession>A0A183DYQ9</accession>
<dbReference type="GO" id="GO:0010499">
    <property type="term" value="P:proteasomal ubiquitin-independent protein catabolic process"/>
    <property type="evidence" value="ECO:0007669"/>
    <property type="project" value="TreeGrafter"/>
</dbReference>
<dbReference type="InterPro" id="IPR035309">
    <property type="entry name" value="PSME4"/>
</dbReference>